<dbReference type="PROSITE" id="PS51183">
    <property type="entry name" value="JMJN"/>
    <property type="match status" value="1"/>
</dbReference>
<dbReference type="InterPro" id="IPR004198">
    <property type="entry name" value="Znf_C5HC2"/>
</dbReference>
<evidence type="ECO:0000256" key="3">
    <source>
        <dbReference type="SAM" id="MobiDB-lite"/>
    </source>
</evidence>
<keyword evidence="1" id="KW-0479">Metal-binding</keyword>
<dbReference type="Gene3D" id="2.60.120.650">
    <property type="entry name" value="Cupin"/>
    <property type="match status" value="1"/>
</dbReference>
<protein>
    <submittedName>
        <fullName evidence="6">Uncharacterized protein</fullName>
    </submittedName>
</protein>
<dbReference type="SUPFAM" id="SSF51197">
    <property type="entry name" value="Clavaminate synthase-like"/>
    <property type="match status" value="1"/>
</dbReference>
<dbReference type="PANTHER" id="PTHR10694:SF33">
    <property type="entry name" value="LYSINE-SPECIFIC DEMETHYLASE 5"/>
    <property type="match status" value="1"/>
</dbReference>
<dbReference type="EMBL" id="JALLBG020000302">
    <property type="protein sequence ID" value="KAL3756595.1"/>
    <property type="molecule type" value="Genomic_DNA"/>
</dbReference>
<accession>A0ABD3LXY7</accession>
<evidence type="ECO:0000259" key="4">
    <source>
        <dbReference type="PROSITE" id="PS51183"/>
    </source>
</evidence>
<keyword evidence="2" id="KW-0408">Iron</keyword>
<feature type="region of interest" description="Disordered" evidence="3">
    <location>
        <begin position="167"/>
        <end position="197"/>
    </location>
</feature>
<keyword evidence="7" id="KW-1185">Reference proteome</keyword>
<dbReference type="Proteomes" id="UP001530293">
    <property type="component" value="Unassembled WGS sequence"/>
</dbReference>
<evidence type="ECO:0000259" key="5">
    <source>
        <dbReference type="PROSITE" id="PS51184"/>
    </source>
</evidence>
<dbReference type="GO" id="GO:0046872">
    <property type="term" value="F:metal ion binding"/>
    <property type="evidence" value="ECO:0007669"/>
    <property type="project" value="UniProtKB-KW"/>
</dbReference>
<name>A0ABD3LXY7_9STRA</name>
<feature type="domain" description="JmjN" evidence="4">
    <location>
        <begin position="65"/>
        <end position="107"/>
    </location>
</feature>
<evidence type="ECO:0000313" key="7">
    <source>
        <dbReference type="Proteomes" id="UP001530293"/>
    </source>
</evidence>
<feature type="region of interest" description="Disordered" evidence="3">
    <location>
        <begin position="634"/>
        <end position="669"/>
    </location>
</feature>
<feature type="region of interest" description="Disordered" evidence="3">
    <location>
        <begin position="1"/>
        <end position="22"/>
    </location>
</feature>
<evidence type="ECO:0000256" key="1">
    <source>
        <dbReference type="ARBA" id="ARBA00022723"/>
    </source>
</evidence>
<dbReference type="SMART" id="SM00545">
    <property type="entry name" value="JmjN"/>
    <property type="match status" value="1"/>
</dbReference>
<reference evidence="6 7" key="1">
    <citation type="submission" date="2024-10" db="EMBL/GenBank/DDBJ databases">
        <title>Updated reference genomes for cyclostephanoid diatoms.</title>
        <authorList>
            <person name="Roberts W.R."/>
            <person name="Alverson A.J."/>
        </authorList>
    </citation>
    <scope>NUCLEOTIDE SEQUENCE [LARGE SCALE GENOMIC DNA]</scope>
    <source>
        <strain evidence="6 7">AJA232-27</strain>
    </source>
</reference>
<evidence type="ECO:0000256" key="2">
    <source>
        <dbReference type="ARBA" id="ARBA00023004"/>
    </source>
</evidence>
<feature type="compositionally biased region" description="Polar residues" evidence="3">
    <location>
        <begin position="643"/>
        <end position="654"/>
    </location>
</feature>
<dbReference type="AlphaFoldDB" id="A0ABD3LXY7"/>
<gene>
    <name evidence="6" type="ORF">ACHAWU_001798</name>
</gene>
<evidence type="ECO:0000313" key="6">
    <source>
        <dbReference type="EMBL" id="KAL3756595.1"/>
    </source>
</evidence>
<dbReference type="Pfam" id="PF02373">
    <property type="entry name" value="JmjC"/>
    <property type="match status" value="1"/>
</dbReference>
<organism evidence="6 7">
    <name type="scientific">Discostella pseudostelligera</name>
    <dbReference type="NCBI Taxonomy" id="259834"/>
    <lineage>
        <taxon>Eukaryota</taxon>
        <taxon>Sar</taxon>
        <taxon>Stramenopiles</taxon>
        <taxon>Ochrophyta</taxon>
        <taxon>Bacillariophyta</taxon>
        <taxon>Coscinodiscophyceae</taxon>
        <taxon>Thalassiosirophycidae</taxon>
        <taxon>Stephanodiscales</taxon>
        <taxon>Stephanodiscaceae</taxon>
        <taxon>Discostella</taxon>
    </lineage>
</organism>
<sequence length="669" mass="76036">MEAMNVANPSDDPRPTKRIRSPPRTYYESLFANDLAMEEERMLAQAIANSRMDQCREPLTGIPFGPTFYPTIEEFSGDPLEYLETIRHEAEKYGIAKIVPPKGWNPPFALDVDSKKKFQTKDQSIHRLQEGISFGDGKDYTVKEYQKMATAWSNEWKKKHYSTAAKPIDPNLPNNGMPGEVHSDDATPTAADAKKMTPENLERDYWDIVETDRCEIDVDYGNDVDTSEFGSGFPMSDRGRALYSPNFKADQTNNNELPEPEFGTEEYYKETFWNLNNIPNSKNSVLRHLKVGIKGINVPWLYFGCLFSTFCWHNEDNFMNSINYHHKGAPKQWYGVPGTKQDADGVERVFKSYLSKKMRDVPDLLHHITTSFSPSLLKNEGVRVCKLLQHEGEFIVTFPRAFHCGFSLGPNVGEAVNFAVHDWISHAVDANERYRTFGRSSVFSHDRLVYTMAHHVNELRTKQICNDLAQELRRLMKEEMQLRQKLICAGVRDVSKEVELPPNRVDQLDEESADYDDKRLCHSCKHICFFSAVCCECSDSKVSCLRHSHYMCRCSAKRKYILVWTPESEMNKAISRVEKRGEELNDATAPPITIDDLEDAASSSKDRVTHQTFEVSCNPICPLDSVPALVSSDSTTDGVVSTEPNHQPSFSSMLPFNGTAAVTPLRQPN</sequence>
<dbReference type="PANTHER" id="PTHR10694">
    <property type="entry name" value="LYSINE-SPECIFIC DEMETHYLASE"/>
    <property type="match status" value="1"/>
</dbReference>
<dbReference type="Pfam" id="PF02375">
    <property type="entry name" value="JmjN"/>
    <property type="match status" value="1"/>
</dbReference>
<dbReference type="InterPro" id="IPR003349">
    <property type="entry name" value="JmjN"/>
</dbReference>
<dbReference type="GO" id="GO:0141052">
    <property type="term" value="F:histone H3 demethylase activity"/>
    <property type="evidence" value="ECO:0007669"/>
    <property type="project" value="UniProtKB-ARBA"/>
</dbReference>
<dbReference type="PROSITE" id="PS51184">
    <property type="entry name" value="JMJC"/>
    <property type="match status" value="1"/>
</dbReference>
<comment type="caution">
    <text evidence="6">The sequence shown here is derived from an EMBL/GenBank/DDBJ whole genome shotgun (WGS) entry which is preliminary data.</text>
</comment>
<dbReference type="InterPro" id="IPR003347">
    <property type="entry name" value="JmjC_dom"/>
</dbReference>
<feature type="domain" description="JmjC" evidence="5">
    <location>
        <begin position="267"/>
        <end position="435"/>
    </location>
</feature>
<dbReference type="Pfam" id="PF02928">
    <property type="entry name" value="zf-C5HC2"/>
    <property type="match status" value="1"/>
</dbReference>
<proteinExistence type="predicted"/>
<dbReference type="SMART" id="SM00558">
    <property type="entry name" value="JmjC"/>
    <property type="match status" value="1"/>
</dbReference>